<evidence type="ECO:0000313" key="2">
    <source>
        <dbReference type="EMBL" id="SEP96655.1"/>
    </source>
</evidence>
<organism evidence="2 3">
    <name type="scientific">Microlunatus flavus</name>
    <dbReference type="NCBI Taxonomy" id="1036181"/>
    <lineage>
        <taxon>Bacteria</taxon>
        <taxon>Bacillati</taxon>
        <taxon>Actinomycetota</taxon>
        <taxon>Actinomycetes</taxon>
        <taxon>Propionibacteriales</taxon>
        <taxon>Propionibacteriaceae</taxon>
        <taxon>Microlunatus</taxon>
    </lineage>
</organism>
<dbReference type="Pfam" id="PF14417">
    <property type="entry name" value="MEDS"/>
    <property type="match status" value="1"/>
</dbReference>
<dbReference type="OrthoDB" id="4088450at2"/>
<dbReference type="RefSeq" id="WP_091178025.1">
    <property type="nucleotide sequence ID" value="NZ_FOFA01000002.1"/>
</dbReference>
<proteinExistence type="predicted"/>
<dbReference type="Proteomes" id="UP000198504">
    <property type="component" value="Unassembled WGS sequence"/>
</dbReference>
<evidence type="ECO:0000313" key="3">
    <source>
        <dbReference type="Proteomes" id="UP000198504"/>
    </source>
</evidence>
<keyword evidence="3" id="KW-1185">Reference proteome</keyword>
<protein>
    <submittedName>
        <fullName evidence="2">MEDS: MEthanogen/methylotroph, DcmR Sensory domain</fullName>
    </submittedName>
</protein>
<dbReference type="NCBIfam" id="NF041045">
    <property type="entry name" value="RsbA_anti_sig"/>
    <property type="match status" value="1"/>
</dbReference>
<dbReference type="InterPro" id="IPR025847">
    <property type="entry name" value="MEDS_domain"/>
</dbReference>
<name>A0A1H9C5V4_9ACTN</name>
<dbReference type="AlphaFoldDB" id="A0A1H9C5V4"/>
<sequence length="314" mass="34677">MTALAPVRARQSYRHEAFLWRTRAEYVGHLVPFLVEGLDAGETVVVTANAEHARWLRHDLGARAAEVRFIDIDGMVRNPARLIPALLEFLEEACGPGRPARGVGEPVWAGRNPEEVAEAQLHEALLNLAVDPDLPFWLICPYDAANLPEPLLGDAGRSHPVISTPDSYLGSGSYRGRDHARELFSADLPELDVPDADLWVAEQTLDLAAEQVTLRAAAGDLRSDQVVTLNGVVRDLVVDSVRRGAERARLRLWDEPDELVCEVSDRVVVGDLLVGRRPPTRGRTDAVWSANQVCDLVQVRSNLRGTSVRLHLRK</sequence>
<dbReference type="EMBL" id="FOFA01000002">
    <property type="protein sequence ID" value="SEP96655.1"/>
    <property type="molecule type" value="Genomic_DNA"/>
</dbReference>
<accession>A0A1H9C5V4</accession>
<gene>
    <name evidence="2" type="ORF">SAMN05421756_10288</name>
</gene>
<evidence type="ECO:0000259" key="1">
    <source>
        <dbReference type="Pfam" id="PF14417"/>
    </source>
</evidence>
<dbReference type="InterPro" id="IPR047718">
    <property type="entry name" value="RsbA-like_anti_sig"/>
</dbReference>
<dbReference type="STRING" id="1036181.SAMN05421756_10288"/>
<reference evidence="3" key="1">
    <citation type="submission" date="2016-10" db="EMBL/GenBank/DDBJ databases">
        <authorList>
            <person name="Varghese N."/>
            <person name="Submissions S."/>
        </authorList>
    </citation>
    <scope>NUCLEOTIDE SEQUENCE [LARGE SCALE GENOMIC DNA]</scope>
    <source>
        <strain evidence="3">CGMCC 4.6856</strain>
    </source>
</reference>
<feature type="domain" description="MEDS" evidence="1">
    <location>
        <begin position="14"/>
        <end position="160"/>
    </location>
</feature>